<keyword evidence="6" id="KW-0274">FAD</keyword>
<comment type="catalytic activity">
    <reaction evidence="9">
        <text>n a quinone + n hydrogen sulfide + n H(+) = polysulfur(n-2) + n a quinol</text>
        <dbReference type="Rhea" id="RHEA:30239"/>
        <dbReference type="Rhea" id="RHEA-COMP:19475"/>
        <dbReference type="ChEBI" id="CHEBI:15378"/>
        <dbReference type="ChEBI" id="CHEBI:17909"/>
        <dbReference type="ChEBI" id="CHEBI:24646"/>
        <dbReference type="ChEBI" id="CHEBI:29919"/>
        <dbReference type="ChEBI" id="CHEBI:132124"/>
        <dbReference type="EC" id="1.8.5.4"/>
    </reaction>
</comment>
<feature type="domain" description="FAD/NAD(P)-binding" evidence="15">
    <location>
        <begin position="3"/>
        <end position="299"/>
    </location>
</feature>
<keyword evidence="8" id="KW-0472">Membrane</keyword>
<evidence type="ECO:0000256" key="2">
    <source>
        <dbReference type="ARBA" id="ARBA00004170"/>
    </source>
</evidence>
<dbReference type="PANTHER" id="PTHR42913">
    <property type="entry name" value="APOPTOSIS-INDUCING FACTOR 1"/>
    <property type="match status" value="1"/>
</dbReference>
<protein>
    <recommendedName>
        <fullName evidence="13">Sulfide-quinone reductase</fullName>
        <ecNumber evidence="12">1.8.5.4</ecNumber>
    </recommendedName>
    <alternativeName>
        <fullName evidence="14">Sulfide:quinone oxidoreductase</fullName>
    </alternativeName>
</protein>
<evidence type="ECO:0000256" key="10">
    <source>
        <dbReference type="ARBA" id="ARBA00054727"/>
    </source>
</evidence>
<evidence type="ECO:0000256" key="4">
    <source>
        <dbReference type="ARBA" id="ARBA00022719"/>
    </source>
</evidence>
<evidence type="ECO:0000259" key="15">
    <source>
        <dbReference type="Pfam" id="PF07992"/>
    </source>
</evidence>
<evidence type="ECO:0000256" key="6">
    <source>
        <dbReference type="ARBA" id="ARBA00022827"/>
    </source>
</evidence>
<dbReference type="SUPFAM" id="SSF51905">
    <property type="entry name" value="FAD/NAD(P)-binding domain"/>
    <property type="match status" value="1"/>
</dbReference>
<dbReference type="AlphaFoldDB" id="C5BIG7"/>
<evidence type="ECO:0000256" key="14">
    <source>
        <dbReference type="ARBA" id="ARBA00081101"/>
    </source>
</evidence>
<dbReference type="InterPro" id="IPR036188">
    <property type="entry name" value="FAD/NAD-bd_sf"/>
</dbReference>
<dbReference type="STRING" id="377629.TERTU_4351"/>
<evidence type="ECO:0000256" key="5">
    <source>
        <dbReference type="ARBA" id="ARBA00022741"/>
    </source>
</evidence>
<dbReference type="GO" id="GO:0016020">
    <property type="term" value="C:membrane"/>
    <property type="evidence" value="ECO:0007669"/>
    <property type="project" value="UniProtKB-SubCell"/>
</dbReference>
<dbReference type="EMBL" id="CP001614">
    <property type="protein sequence ID" value="ACR13819.1"/>
    <property type="molecule type" value="Genomic_DNA"/>
</dbReference>
<dbReference type="GO" id="GO:0048038">
    <property type="term" value="F:quinone binding"/>
    <property type="evidence" value="ECO:0007669"/>
    <property type="project" value="UniProtKB-KW"/>
</dbReference>
<dbReference type="InterPro" id="IPR051169">
    <property type="entry name" value="NADH-Q_oxidoreductase"/>
</dbReference>
<evidence type="ECO:0000313" key="17">
    <source>
        <dbReference type="Proteomes" id="UP000009080"/>
    </source>
</evidence>
<evidence type="ECO:0000256" key="13">
    <source>
        <dbReference type="ARBA" id="ARBA00071264"/>
    </source>
</evidence>
<gene>
    <name evidence="16" type="ordered locus">TERTU_4351</name>
</gene>
<comment type="cofactor">
    <cofactor evidence="1">
        <name>FAD</name>
        <dbReference type="ChEBI" id="CHEBI:57692"/>
    </cofactor>
</comment>
<organism evidence="16 17">
    <name type="scientific">Teredinibacter turnerae (strain ATCC 39867 / T7901)</name>
    <dbReference type="NCBI Taxonomy" id="377629"/>
    <lineage>
        <taxon>Bacteria</taxon>
        <taxon>Pseudomonadati</taxon>
        <taxon>Pseudomonadota</taxon>
        <taxon>Gammaproteobacteria</taxon>
        <taxon>Cellvibrionales</taxon>
        <taxon>Cellvibrionaceae</taxon>
        <taxon>Teredinibacter</taxon>
    </lineage>
</organism>
<keyword evidence="5" id="KW-0547">Nucleotide-binding</keyword>
<name>C5BIG7_TERTT</name>
<evidence type="ECO:0000256" key="8">
    <source>
        <dbReference type="ARBA" id="ARBA00023136"/>
    </source>
</evidence>
<comment type="function">
    <text evidence="10">Catalyzes the oxidation of hydrogen sulfide, with the help of a quinone. Consecutive reaction cycles lead to the accumulation of a polysulfide product on the active site Cys residues; these products are released when they exceed a critical length, typically as cyclooctasulfur.</text>
</comment>
<evidence type="ECO:0000313" key="16">
    <source>
        <dbReference type="EMBL" id="ACR13819.1"/>
    </source>
</evidence>
<dbReference type="GO" id="GO:0070224">
    <property type="term" value="F:sulfide:quinone oxidoreductase activity"/>
    <property type="evidence" value="ECO:0007669"/>
    <property type="project" value="UniProtKB-EC"/>
</dbReference>
<proteinExistence type="inferred from homology"/>
<accession>C5BIG7</accession>
<evidence type="ECO:0000256" key="9">
    <source>
        <dbReference type="ARBA" id="ARBA00050821"/>
    </source>
</evidence>
<comment type="similarity">
    <text evidence="11">Belongs to the SQRD family.</text>
</comment>
<evidence type="ECO:0000256" key="7">
    <source>
        <dbReference type="ARBA" id="ARBA00023002"/>
    </source>
</evidence>
<dbReference type="Proteomes" id="UP000009080">
    <property type="component" value="Chromosome"/>
</dbReference>
<dbReference type="HOGENOM" id="CLU_030742_5_2_6"/>
<dbReference type="KEGG" id="ttu:TERTU_4351"/>
<dbReference type="eggNOG" id="COG0446">
    <property type="taxonomic scope" value="Bacteria"/>
</dbReference>
<dbReference type="RefSeq" id="WP_015819934.1">
    <property type="nucleotide sequence ID" value="NC_012997.1"/>
</dbReference>
<comment type="subcellular location">
    <subcellularLocation>
        <location evidence="2">Membrane</location>
        <topology evidence="2">Peripheral membrane protein</topology>
    </subcellularLocation>
</comment>
<sequence length="423" mass="46728">MANIVVMGGGLGGLPMAYEMKDLAREGDTVTVVSDRDYYHFVPSNPWVAVDWRKRDDITVPLSKPLNKRGIQLKVGKVVKVDAAANQLLLEHGDVVDYDQLVIATGPRLAFEEIPGLGPEGFTQSVCHIDHAEVARDKWLEFTANPAPIVVGAVQGASCFGPAYEFAFIMDKDLRKRKIRDRVPMTFVTSEPYIGHLGLDGVGDSKTMLESELRQRHIDWICNAKVEKVENGVMHVLECDEHGQEKQRHQLPFGYSMMLPAFTGIDAVREVDGLVNPRGFILIDNHQRNPAYPNIWSVGVAVAIAPKKPTPVPTGVPKTGFMIESMVTATAHNIRAVLDGEAPAKEATWAAVCLADMGDTGIAFVAIPQIPPRNVNWMKSGKWVHLAKIGFEKYFLHKIETGVSEPVYEKIMMKTLGINKLKD</sequence>
<dbReference type="PANTHER" id="PTHR42913:SF6">
    <property type="entry name" value="SULFIDE-QUINONE REDUCTASE"/>
    <property type="match status" value="1"/>
</dbReference>
<dbReference type="GO" id="GO:0000166">
    <property type="term" value="F:nucleotide binding"/>
    <property type="evidence" value="ECO:0007669"/>
    <property type="project" value="UniProtKB-KW"/>
</dbReference>
<dbReference type="GO" id="GO:0003955">
    <property type="term" value="F:NAD(P)H dehydrogenase (quinone) activity"/>
    <property type="evidence" value="ECO:0007669"/>
    <property type="project" value="TreeGrafter"/>
</dbReference>
<evidence type="ECO:0000256" key="3">
    <source>
        <dbReference type="ARBA" id="ARBA00022630"/>
    </source>
</evidence>
<dbReference type="OrthoDB" id="9802771at2"/>
<reference evidence="16 17" key="1">
    <citation type="journal article" date="2009" name="PLoS ONE">
        <title>The complete genome of Teredinibacter turnerae T7901: an intracellular endosymbiont of marine wood-boring bivalves (shipworms).</title>
        <authorList>
            <person name="Yang J.C."/>
            <person name="Madupu R."/>
            <person name="Durkin A.S."/>
            <person name="Ekborg N.A."/>
            <person name="Pedamallu C.S."/>
            <person name="Hostetler J.B."/>
            <person name="Radune D."/>
            <person name="Toms B.S."/>
            <person name="Henrissat B."/>
            <person name="Coutinho P.M."/>
            <person name="Schwarz S."/>
            <person name="Field L."/>
            <person name="Trindade-Silva A.E."/>
            <person name="Soares C.A.G."/>
            <person name="Elshahawi S."/>
            <person name="Hanora A."/>
            <person name="Schmidt E.W."/>
            <person name="Haygood M.G."/>
            <person name="Posfai J."/>
            <person name="Benner J."/>
            <person name="Madinger C."/>
            <person name="Nove J."/>
            <person name="Anton B."/>
            <person name="Chaudhary K."/>
            <person name="Foster J."/>
            <person name="Holman A."/>
            <person name="Kumar S."/>
            <person name="Lessard P.A."/>
            <person name="Luyten Y.A."/>
            <person name="Slatko B."/>
            <person name="Wood N."/>
            <person name="Wu B."/>
            <person name="Teplitski M."/>
            <person name="Mougous J.D."/>
            <person name="Ward N."/>
            <person name="Eisen J.A."/>
            <person name="Badger J.H."/>
            <person name="Distel D.L."/>
        </authorList>
    </citation>
    <scope>NUCLEOTIDE SEQUENCE [LARGE SCALE GENOMIC DNA]</scope>
    <source>
        <strain evidence="17">ATCC 39867 / T7901</strain>
    </source>
</reference>
<dbReference type="FunFam" id="3.50.50.100:FF:000017">
    <property type="entry name" value="Sulfide-quinone reductase"/>
    <property type="match status" value="1"/>
</dbReference>
<keyword evidence="4" id="KW-0874">Quinone</keyword>
<dbReference type="Pfam" id="PF07992">
    <property type="entry name" value="Pyr_redox_2"/>
    <property type="match status" value="1"/>
</dbReference>
<keyword evidence="7" id="KW-0560">Oxidoreductase</keyword>
<evidence type="ECO:0000256" key="12">
    <source>
        <dbReference type="ARBA" id="ARBA00066453"/>
    </source>
</evidence>
<keyword evidence="17" id="KW-1185">Reference proteome</keyword>
<evidence type="ECO:0000256" key="1">
    <source>
        <dbReference type="ARBA" id="ARBA00001974"/>
    </source>
</evidence>
<dbReference type="Gene3D" id="3.50.50.100">
    <property type="match status" value="1"/>
</dbReference>
<keyword evidence="3" id="KW-0285">Flavoprotein</keyword>
<dbReference type="GO" id="GO:0019646">
    <property type="term" value="P:aerobic electron transport chain"/>
    <property type="evidence" value="ECO:0007669"/>
    <property type="project" value="TreeGrafter"/>
</dbReference>
<dbReference type="EC" id="1.8.5.4" evidence="12"/>
<evidence type="ECO:0000256" key="11">
    <source>
        <dbReference type="ARBA" id="ARBA00060891"/>
    </source>
</evidence>
<dbReference type="InterPro" id="IPR023753">
    <property type="entry name" value="FAD/NAD-binding_dom"/>
</dbReference>